<dbReference type="Proteomes" id="UP000735302">
    <property type="component" value="Unassembled WGS sequence"/>
</dbReference>
<dbReference type="AlphaFoldDB" id="A0AAV4CWE7"/>
<feature type="region of interest" description="Disordered" evidence="1">
    <location>
        <begin position="139"/>
        <end position="165"/>
    </location>
</feature>
<gene>
    <name evidence="3" type="ORF">PoB_006272600</name>
</gene>
<keyword evidence="4" id="KW-1185">Reference proteome</keyword>
<accession>A0AAV4CWE7</accession>
<protein>
    <submittedName>
        <fullName evidence="3">Furin-like prohormone convertase</fullName>
    </submittedName>
</protein>
<keyword evidence="2" id="KW-0812">Transmembrane</keyword>
<organism evidence="3 4">
    <name type="scientific">Plakobranchus ocellatus</name>
    <dbReference type="NCBI Taxonomy" id="259542"/>
    <lineage>
        <taxon>Eukaryota</taxon>
        <taxon>Metazoa</taxon>
        <taxon>Spiralia</taxon>
        <taxon>Lophotrochozoa</taxon>
        <taxon>Mollusca</taxon>
        <taxon>Gastropoda</taxon>
        <taxon>Heterobranchia</taxon>
        <taxon>Euthyneura</taxon>
        <taxon>Panpulmonata</taxon>
        <taxon>Sacoglossa</taxon>
        <taxon>Placobranchoidea</taxon>
        <taxon>Plakobranchidae</taxon>
        <taxon>Plakobranchus</taxon>
    </lineage>
</organism>
<dbReference type="InterPro" id="IPR009030">
    <property type="entry name" value="Growth_fac_rcpt_cys_sf"/>
</dbReference>
<sequence>MSTWTSWGWEPSAHMDSLGLAVKGSPGQPDVGRIMSTCTSWESNSCLKCVSTCRECKDTPTFCTACHNGEKPSPDGSCKASPPGRNQWVTPKSHGPLMLVVALVILLTMMFIIVGAGVVYAYKNTLLCFMGQARYGIVPNDDDDEEDDGRVRLKYNDGLDDDYGA</sequence>
<keyword evidence="2" id="KW-1133">Transmembrane helix</keyword>
<comment type="caution">
    <text evidence="3">The sequence shown here is derived from an EMBL/GenBank/DDBJ whole genome shotgun (WGS) entry which is preliminary data.</text>
</comment>
<name>A0AAV4CWE7_9GAST</name>
<dbReference type="SUPFAM" id="SSF57184">
    <property type="entry name" value="Growth factor receptor domain"/>
    <property type="match status" value="1"/>
</dbReference>
<reference evidence="3 4" key="1">
    <citation type="journal article" date="2021" name="Elife">
        <title>Chloroplast acquisition without the gene transfer in kleptoplastic sea slugs, Plakobranchus ocellatus.</title>
        <authorList>
            <person name="Maeda T."/>
            <person name="Takahashi S."/>
            <person name="Yoshida T."/>
            <person name="Shimamura S."/>
            <person name="Takaki Y."/>
            <person name="Nagai Y."/>
            <person name="Toyoda A."/>
            <person name="Suzuki Y."/>
            <person name="Arimoto A."/>
            <person name="Ishii H."/>
            <person name="Satoh N."/>
            <person name="Nishiyama T."/>
            <person name="Hasebe M."/>
            <person name="Maruyama T."/>
            <person name="Minagawa J."/>
            <person name="Obokata J."/>
            <person name="Shigenobu S."/>
        </authorList>
    </citation>
    <scope>NUCLEOTIDE SEQUENCE [LARGE SCALE GENOMIC DNA]</scope>
</reference>
<feature type="transmembrane region" description="Helical" evidence="2">
    <location>
        <begin position="97"/>
        <end position="122"/>
    </location>
</feature>
<evidence type="ECO:0000256" key="1">
    <source>
        <dbReference type="SAM" id="MobiDB-lite"/>
    </source>
</evidence>
<evidence type="ECO:0000313" key="3">
    <source>
        <dbReference type="EMBL" id="GFO36221.1"/>
    </source>
</evidence>
<evidence type="ECO:0000313" key="4">
    <source>
        <dbReference type="Proteomes" id="UP000735302"/>
    </source>
</evidence>
<proteinExistence type="predicted"/>
<keyword evidence="2" id="KW-0472">Membrane</keyword>
<evidence type="ECO:0000256" key="2">
    <source>
        <dbReference type="SAM" id="Phobius"/>
    </source>
</evidence>
<dbReference type="EMBL" id="BLXT01007044">
    <property type="protein sequence ID" value="GFO36221.1"/>
    <property type="molecule type" value="Genomic_DNA"/>
</dbReference>